<evidence type="ECO:0000259" key="26">
    <source>
        <dbReference type="Pfam" id="PF12780"/>
    </source>
</evidence>
<keyword evidence="6" id="KW-0677">Repeat</keyword>
<evidence type="ECO:0000256" key="18">
    <source>
        <dbReference type="ARBA" id="ARBA00078543"/>
    </source>
</evidence>
<keyword evidence="7" id="KW-0547">Nucleotide-binding</keyword>
<dbReference type="FunFam" id="1.10.472.130:FF:000005">
    <property type="entry name" value="Dynein axonemal heavy chain 7"/>
    <property type="match status" value="1"/>
</dbReference>
<dbReference type="InterPro" id="IPR042228">
    <property type="entry name" value="Dynein_linker_3"/>
</dbReference>
<dbReference type="Pfam" id="PF08393">
    <property type="entry name" value="DHC_N2"/>
    <property type="match status" value="1"/>
</dbReference>
<keyword evidence="11 20" id="KW-0175">Coiled coil</keyword>
<evidence type="ECO:0000256" key="4">
    <source>
        <dbReference type="ARBA" id="ARBA00022490"/>
    </source>
</evidence>
<dbReference type="GO" id="GO:0051959">
    <property type="term" value="F:dynein light intermediate chain binding"/>
    <property type="evidence" value="ECO:0007669"/>
    <property type="project" value="InterPro"/>
</dbReference>
<dbReference type="FunFam" id="1.10.8.1220:FF:000001">
    <property type="entry name" value="Dynein axonemal heavy chain 5"/>
    <property type="match status" value="1"/>
</dbReference>
<dbReference type="InterPro" id="IPR042219">
    <property type="entry name" value="AAA_lid_11_sf"/>
</dbReference>
<dbReference type="InterPro" id="IPR035706">
    <property type="entry name" value="AAA_9"/>
</dbReference>
<dbReference type="GO" id="GO:0003341">
    <property type="term" value="P:cilium movement"/>
    <property type="evidence" value="ECO:0007669"/>
    <property type="project" value="UniProtKB-ARBA"/>
</dbReference>
<evidence type="ECO:0000256" key="13">
    <source>
        <dbReference type="ARBA" id="ARBA00023175"/>
    </source>
</evidence>
<dbReference type="Pfam" id="PF12774">
    <property type="entry name" value="AAA_6"/>
    <property type="match status" value="1"/>
</dbReference>
<feature type="domain" description="Dynein heavy chain region D6 P-loop" evidence="22">
    <location>
        <begin position="3379"/>
        <end position="3492"/>
    </location>
</feature>
<dbReference type="Gene3D" id="3.40.50.300">
    <property type="entry name" value="P-loop containing nucleotide triphosphate hydrolases"/>
    <property type="match status" value="5"/>
</dbReference>
<evidence type="ECO:0000256" key="6">
    <source>
        <dbReference type="ARBA" id="ARBA00022737"/>
    </source>
</evidence>
<dbReference type="GO" id="GO:0045505">
    <property type="term" value="F:dynein intermediate chain binding"/>
    <property type="evidence" value="ECO:0007669"/>
    <property type="project" value="InterPro"/>
</dbReference>
<evidence type="ECO:0000259" key="30">
    <source>
        <dbReference type="Pfam" id="PF18198"/>
    </source>
</evidence>
<dbReference type="FunFam" id="1.20.140.100:FF:000004">
    <property type="entry name" value="Dynein axonemal heavy chain 6"/>
    <property type="match status" value="1"/>
</dbReference>
<keyword evidence="10" id="KW-0243">Dynein</keyword>
<keyword evidence="8" id="KW-0067">ATP-binding</keyword>
<gene>
    <name evidence="32" type="ORF">GSOID_T00017460001</name>
</gene>
<dbReference type="InterPro" id="IPR004273">
    <property type="entry name" value="Dynein_heavy_D6_P-loop"/>
</dbReference>
<dbReference type="FunFam" id="1.10.8.710:FF:000004">
    <property type="entry name" value="Dynein axonemal heavy chain 6"/>
    <property type="match status" value="1"/>
</dbReference>
<keyword evidence="9" id="KW-0282">Flagellum</keyword>
<evidence type="ECO:0000256" key="5">
    <source>
        <dbReference type="ARBA" id="ARBA00022701"/>
    </source>
</evidence>
<dbReference type="Gene3D" id="1.20.1270.280">
    <property type="match status" value="1"/>
</dbReference>
<dbReference type="FunFam" id="3.40.50.300:FF:001328">
    <property type="entry name" value="Dynein heavy chain 6, axonemal"/>
    <property type="match status" value="1"/>
</dbReference>
<dbReference type="Gene3D" id="1.10.8.710">
    <property type="match status" value="1"/>
</dbReference>
<dbReference type="InterPro" id="IPR024317">
    <property type="entry name" value="Dynein_heavy_chain_D4_dom"/>
</dbReference>
<evidence type="ECO:0000259" key="27">
    <source>
        <dbReference type="Pfam" id="PF12781"/>
    </source>
</evidence>
<dbReference type="FunFam" id="3.40.50.300:FF:000044">
    <property type="entry name" value="Dynein heavy chain 5, axonemal"/>
    <property type="match status" value="1"/>
</dbReference>
<evidence type="ECO:0000259" key="22">
    <source>
        <dbReference type="Pfam" id="PF03028"/>
    </source>
</evidence>
<evidence type="ECO:0000256" key="3">
    <source>
        <dbReference type="ARBA" id="ARBA00008887"/>
    </source>
</evidence>
<proteinExistence type="inferred from homology"/>
<feature type="domain" description="Dynein heavy chain AAA 5 extension" evidence="28">
    <location>
        <begin position="1736"/>
        <end position="1885"/>
    </location>
</feature>
<feature type="domain" description="Dynein heavy chain AAA lid" evidence="30">
    <location>
        <begin position="3527"/>
        <end position="3666"/>
    </location>
</feature>
<evidence type="ECO:0000259" key="24">
    <source>
        <dbReference type="Pfam" id="PF12774"/>
    </source>
</evidence>
<evidence type="ECO:0000256" key="10">
    <source>
        <dbReference type="ARBA" id="ARBA00023017"/>
    </source>
</evidence>
<dbReference type="FunFam" id="3.40.50.300:FF:002141">
    <property type="entry name" value="Dynein heavy chain"/>
    <property type="match status" value="1"/>
</dbReference>
<dbReference type="InterPro" id="IPR024743">
    <property type="entry name" value="Dynein_HC_stalk"/>
</dbReference>
<evidence type="ECO:0000313" key="32">
    <source>
        <dbReference type="EMBL" id="CBY17838.1"/>
    </source>
</evidence>
<feature type="domain" description="Dynein heavy chain C-terminal" evidence="31">
    <location>
        <begin position="3672"/>
        <end position="3972"/>
    </location>
</feature>
<dbReference type="EMBL" id="FN653023">
    <property type="protein sequence ID" value="CBY17838.1"/>
    <property type="molecule type" value="Genomic_DNA"/>
</dbReference>
<dbReference type="Gene3D" id="1.10.8.1220">
    <property type="match status" value="1"/>
</dbReference>
<dbReference type="InterPro" id="IPR042222">
    <property type="entry name" value="Dynein_2_N"/>
</dbReference>
<keyword evidence="13" id="KW-0505">Motor protein</keyword>
<dbReference type="GO" id="GO:0008569">
    <property type="term" value="F:minus-end-directed microtubule motor activity"/>
    <property type="evidence" value="ECO:0007669"/>
    <property type="project" value="InterPro"/>
</dbReference>
<keyword evidence="4" id="KW-0963">Cytoplasm</keyword>
<evidence type="ECO:0000256" key="11">
    <source>
        <dbReference type="ARBA" id="ARBA00023054"/>
    </source>
</evidence>
<feature type="domain" description="Dynein heavy chain AAA module D4" evidence="26">
    <location>
        <begin position="2264"/>
        <end position="2526"/>
    </location>
</feature>
<dbReference type="Gene3D" id="1.20.58.1120">
    <property type="match status" value="1"/>
</dbReference>
<evidence type="ECO:0000256" key="7">
    <source>
        <dbReference type="ARBA" id="ARBA00022741"/>
    </source>
</evidence>
<dbReference type="Pfam" id="PF12781">
    <property type="entry name" value="AAA_9"/>
    <property type="match status" value="1"/>
</dbReference>
<feature type="region of interest" description="Disordered" evidence="21">
    <location>
        <begin position="1"/>
        <end position="63"/>
    </location>
</feature>
<evidence type="ECO:0000256" key="12">
    <source>
        <dbReference type="ARBA" id="ARBA00023069"/>
    </source>
</evidence>
<dbReference type="GO" id="GO:0005524">
    <property type="term" value="F:ATP binding"/>
    <property type="evidence" value="ECO:0007669"/>
    <property type="project" value="UniProtKB-KW"/>
</dbReference>
<evidence type="ECO:0000259" key="23">
    <source>
        <dbReference type="Pfam" id="PF08393"/>
    </source>
</evidence>
<dbReference type="FunFam" id="1.20.58.1120:FF:000005">
    <property type="entry name" value="Dynein, axonemal, heavy chain 12"/>
    <property type="match status" value="1"/>
</dbReference>
<evidence type="ECO:0000256" key="17">
    <source>
        <dbReference type="ARBA" id="ARBA00071816"/>
    </source>
</evidence>
<evidence type="ECO:0000256" key="8">
    <source>
        <dbReference type="ARBA" id="ARBA00022840"/>
    </source>
</evidence>
<dbReference type="FunFam" id="1.20.920.30:FF:000002">
    <property type="entry name" value="Dynein axonemal heavy chain 3"/>
    <property type="match status" value="1"/>
</dbReference>
<evidence type="ECO:0000256" key="19">
    <source>
        <dbReference type="ARBA" id="ARBA00082102"/>
    </source>
</evidence>
<dbReference type="FunFam" id="1.20.1270.280:FF:000001">
    <property type="entry name" value="dynein heavy chain 7, axonemal"/>
    <property type="match status" value="1"/>
</dbReference>
<dbReference type="PANTHER" id="PTHR22878:SF66">
    <property type="entry name" value="DYNEIN AXONEMAL HEAVY CHAIN 7"/>
    <property type="match status" value="1"/>
</dbReference>
<dbReference type="Gene3D" id="1.10.287.2620">
    <property type="match status" value="1"/>
</dbReference>
<comment type="subcellular location">
    <subcellularLocation>
        <location evidence="1">Cell projection</location>
        <location evidence="1">Cilium</location>
        <location evidence="1">Flagellum</location>
    </subcellularLocation>
    <subcellularLocation>
        <location evidence="2">Cytoplasm</location>
        <location evidence="2">Cytoskeleton</location>
        <location evidence="2">Cilium axoneme</location>
    </subcellularLocation>
</comment>
<feature type="domain" description="Dynein heavy chain hydrolytic ATP-binding dynein motor region" evidence="24">
    <location>
        <begin position="1245"/>
        <end position="1571"/>
    </location>
</feature>
<feature type="compositionally biased region" description="Basic residues" evidence="21">
    <location>
        <begin position="51"/>
        <end position="63"/>
    </location>
</feature>
<dbReference type="InterPro" id="IPR026983">
    <property type="entry name" value="DHC"/>
</dbReference>
<dbReference type="Gene3D" id="1.10.472.130">
    <property type="match status" value="1"/>
</dbReference>
<dbReference type="Pfam" id="PF12780">
    <property type="entry name" value="AAA_8"/>
    <property type="match status" value="1"/>
</dbReference>
<dbReference type="FunFam" id="3.10.490.20:FF:000001">
    <property type="entry name" value="dynein heavy chain 7, axonemal"/>
    <property type="match status" value="1"/>
</dbReference>
<dbReference type="GO" id="GO:0031514">
    <property type="term" value="C:motile cilium"/>
    <property type="evidence" value="ECO:0007669"/>
    <property type="project" value="UniProtKB-SubCell"/>
</dbReference>
<dbReference type="InParanoid" id="E4X2I5"/>
<dbReference type="Pfam" id="PF12777">
    <property type="entry name" value="MT"/>
    <property type="match status" value="1"/>
</dbReference>
<dbReference type="InterPro" id="IPR035699">
    <property type="entry name" value="AAA_6"/>
</dbReference>
<evidence type="ECO:0000259" key="31">
    <source>
        <dbReference type="Pfam" id="PF18199"/>
    </source>
</evidence>
<dbReference type="InterPro" id="IPR013602">
    <property type="entry name" value="Dynein_heavy_linker"/>
</dbReference>
<dbReference type="Gene3D" id="3.20.180.20">
    <property type="entry name" value="Dynein heavy chain, N-terminal domain 2"/>
    <property type="match status" value="1"/>
</dbReference>
<dbReference type="FunFam" id="3.20.180.20:FF:000003">
    <property type="entry name" value="Dynein heavy chain 12, axonemal"/>
    <property type="match status" value="1"/>
</dbReference>
<dbReference type="FunFam" id="1.10.287.2620:FF:000002">
    <property type="entry name" value="Dynein heavy chain 2, axonemal"/>
    <property type="match status" value="1"/>
</dbReference>
<dbReference type="Pfam" id="PF17852">
    <property type="entry name" value="Dynein_AAA_lid"/>
    <property type="match status" value="1"/>
</dbReference>
<keyword evidence="33" id="KW-1185">Reference proteome</keyword>
<sequence length="3975" mass="453718">MPDKKRRAQTGGLFTKTSTSKWTSSDPLLFFPPESERKTASTLEQMEPAKKAKKSREPKKRDRKSFREELCQALADAGSTGQGLSFRPLKTEADGKTKIDILRYYYYIQHGFDTSNVAPLEESWLDEIFNHVPDILKYKQYEKELRDLNETIREDYLLSVKKAIVDFVLKDNRQDKEKKKKVDFRIAHRIECRQKTTETEANFAAATEICENVLHPFSRPIHGDLLMLWETGFRNLRLIQTNEFRRLTEAVELENFHAQAMSHIDGTKDKLIRNWFPEVQNVFYAYNKKSDSLQNMKSRQLCSFFESAATLLTRQLQNLALDSIYDYKKLIKHSQEPDSTFSFVIRLVIDGEQVKFEPEMSDFHQYMRSITDVIASGVNQVPRVETKLYSEKPFTSRPGDTGYLQPIILPNIVQGAKYVIDSVINEASKKPQEHLEKVFKKYKSLISREANEKVDKFLSEEHTFREYQKQIKNYRGALNQILYEEPRIVQFGMFELHSSELIRSLSKRVEEIIAKFVDRMKDDHVKLTETLCSEFDGISRRALSTPKDTEELMALSEEIKAIRAPGGKMAQIEKELRHTKDRLLFLCGETQMAPRDVRLNSDVFTWPSRIEKVFLDHENIIGDKTNAYQEELTNRRSRFQEDLESYQRQLEELKGFADPNQVDKYHQKSQKLQEKLDKALETIDQFNLEEEAYGWENSNYPLRNEVSQNLAPYGRLYETCATFVANHDKWLHGDMTKMNPDDIEQEVSATWRSLYKLEKELGDNPKAKSIATATKTIVDEFKENLPIISTICNPGLRERHWTKMAEIVGVENFAPDESSNVAQYLKMDLVKYLEQFDAVSESASKEYSLEKAMEKMIIEWDDVCFTLLPYRETGTSILSGVDDIQMLLDDHIVKTQTMRGSPFIKPFEEEIKDWESKLLLTQEVLDEWLKVQATWLYLEPIFSSPDIMAQMPEEGRRFTKVDKTWREIIKVALQDTHVLAVIQIDKLLDRLIGSNQLLEMILKGLNEYLEKKRLYFPRFFFLSNDELLEILSETKDPTRVQPHLKKCFEGVAKLNFTDILDITHILSSEGEEVELSREISTSKARGQVEKWLLELEEIMVESIWKVCGVGLESYPTRPRGDWVREYPGQAVLAVTQKYWTDNVTNSIIKGHEAMGAYLEQCNGEINEIVALVRGKLSKQNRVTLGALVVLDVHARDVLQVLLNKKIDQPNDFDWLAQLRYYWEPDEARNGEYHFVTRMINAFLNYGYEYLGNSGRLVITPLTDRCYRTLFGALNLFLGGAPEGPAGTGKTETTKDLAKAVAKQCVVFNCSDGLDYLALGKFFKGLASCGAWSCFDEFNRIDLEVLSVVAQQIMTIQRGIGAGASRIMFEGTDIKLDPTCAVFITMNPGYAGRSELPDNLKALFRSVAMMVPDYALISEISLYSFGFVRARPLSVKIVATYRLCSEQLSSQCHYDYGMRAVKSVLTAAGNLKLKYPDDVEDILMLRSIIDVNLPKFLAQDLPLFKGITTDLFPGIELPPPDYKIFEEAIEEVCKEMNLQLPAFFLDKILQIYEMMIVRHGFMIVGDPFGGKTSAYRVLAKALKIINERHGFENQVEITVINPKSITMGQLYGQFDPVSHEWSDGILAVSYRQFAVSTNPNRKWLMFDGPVDAVWIENMNTVLDDNKKLCLMSGEIIQLASTTNLIFEPEDLEVASPATVSRCGMIYMEPHMLGWQPMATSWLNTLPESFSGEMKSFLNALMERYLPALLEFNRKSGVRHLSPVTQTNMAISCMRLMQCQFAELSDPKTVANMHERDVFSWLEGIFLFSCTWSLGGGINAEGREKFDLLIREMIDGPLSEVTKNKLNMITKVESPTRSLYVPIPKTESIYAWNFIREGIGRWERWTEELRNSPAIPAGLDFNQIVVPTQDTVRYTYLMNILTQNKMPSLFVGPTGTGKSVYINNFLVKDLDQEKYRPLVINFSAQTTSKQTQDIIMSKLDKRRKGVFGPPMGKKTIIYIDDVNMPMRGTYGAQPPIELVRQALDHWNWYDLKDCTKIDLVDIQFMGAMGPAGGGRNPLTARFLRHFNTITINEFDDASMSTIFSRMLDWHFNIKNQFESSYSDLIKPIISGTLDIFHSTIKNLLPTPKKSHYLFNLRDFARVIQGVCLSNPMSSPTTDSIKQLWVHEVLRVYYDRLVDEMDQTWLYEKVEKVTEEHLKTSFLNLFKDYDQGNKGSITQNDLRSLMFCDFGSNNDNRHYLQVPDIEELRENVTEQLNEFNLIDKKPMNLVLFRFAIEHISRISRLLKQPRGHALLVGVGGSGRQSLTRLAAFMADCELFQVEIGKGYGLVEWREDLKVILMKATSTDRQGVFLFTDTQIKEEAFLEDINNLLNAGEVPNIFAADEKQEIINKMRQLDKQRDKALQTDGTPLALFNMFIERVKDQLHIVLAMSPIGDALVERLRKFPSLVNCCTIDWFQSWPDDALASVAQKFMEEVEMSDAHKTSCVRLCKNFHQSSRALTDRFKDEAGRHNYVTPTSYLVLISTYKNLLDKQRTEISKMKNRYIVGLEKLGAAAEAVGAMQIELEALQPQLVESSKEVDKIMIKVEKESIEVAKVEKVVRADEAVANEQAMAAKAIKDECDADLAEAIPILESAMAALNTLTTKDIGVVKQFGSPPAVVKLIIEAVCVLKGIKPEKMPDPSGSGKMIQDYWGPGKKMLGDMKFLTSLIEFDKDNIPAKNIKEIRTKYVTHPDFHPDKVVQASSACAGLCKWVRAIESYDKVAKVVAPKKEKLKEAEAELAVVMKDLKAKQDQLKEVQDKMAVLQDTLVNNKNKKGDLENQVDLCSKKLVRAKQLIESLGGEKDRWTEMAHKLGIQYENLTGDVLISSGVVAYLGAFTSVYRDDAIKEWRELCIAEKIPCSDNFALAGVLGDPVKIRAWNIAGLPSDSFSIDNGIIIANSTRWPLLIDPQGQANKWIKNMEKSNNLHVIKLTDSDFVRTLENCIQFGNPVLLEDIGEDLDPILEPLLLKQTFKQGGALCIRLGDSTLEYSNDFRFYITTKLRNPHYLPETSVKVTLLNFMITKEGLQDQLLGIVVALERPDLEEEKNQLILQGAENKRQLKEIEDKILEVLSSSEGNILEDETAIKILSSSKVLANEISEKQAIAEVTEQKIDEARKGYTPIAIHSTILFFTISDLANIDPMYQYSLTWFVSLFEKGIEKSEKSDDITTRLSNLQDYFTYSLYCNVCRSLFEKDKLLFSFILCTNLLMHRNEVSMEDFRFLLTGGVGLENPNDKPVDWIPTKSWDELCRLNDVGKDFNGLIQDFKDLSVQWKVIYDDNKPQDAVPPGKYGSLSLFKRLLLLRCLRPDKLIPALQAFITEKIGQRFIEPPPFDLPGSYADSHSCAPLIFILSPGSDPNAALLKFAEDEDMGSKISSLSLGQGQGPIAIKMINKGIEEGKWVVLQNCHLATSWMTTLEKICYDLNPETTHPNFRLWLTSYPSPNFPVSVLQNGVKMTNEAPAGMKANMIRSYLSDPISDPEWFTGCQQDVQFKKLLFGLCFFHGLVQERRKFGPIGWNIPYEFNETDLRISVRQLQIFLNQYDFIPLDAINYLTGECNYGGRVTDDKDRRCLMALLSRVYRKDTVDVPGYAFDNEGLFAVPADGDHESYLEFCKNLPLLVKPEVFGMHPNADITKDQNETNSLLGSVLLTMSRAAGGNAGASDDESVLEVTKDMLNKLPADFDIEATMRKFPTRYEESMNTVLVQEMVRFNALTKVVRNSLIEIQQAIKGLVVMNTDLETMFQEVLSGQIPTLWTKKSYPSLKTLGGYFNDLLDRLKFLQDWYDNGTPQQFWCSGFFFTQAFLTGVQQNYARKYKIPIDLLTFDYEIMEDKDYTAPEDGAFIYGFYLEGARWDREKKLLAESHPKILFDTMPKIWLKPCKKDELPVRPQYNCPVYKTSARRGTLSTTGHSTNFVIMLTLPTDQPEDHWIGRGVAMLCQLD</sequence>
<comment type="similarity">
    <text evidence="3">Belongs to the dynein heavy chain family.</text>
</comment>
<dbReference type="SUPFAM" id="SSF52540">
    <property type="entry name" value="P-loop containing nucleoside triphosphate hydrolases"/>
    <property type="match status" value="4"/>
</dbReference>
<dbReference type="InterPro" id="IPR027417">
    <property type="entry name" value="P-loop_NTPase"/>
</dbReference>
<dbReference type="Pfam" id="PF18199">
    <property type="entry name" value="Dynein_C"/>
    <property type="match status" value="1"/>
</dbReference>
<dbReference type="Pfam" id="PF18198">
    <property type="entry name" value="AAA_lid_11"/>
    <property type="match status" value="1"/>
</dbReference>
<dbReference type="InterPro" id="IPR043157">
    <property type="entry name" value="Dynein_AAA1S"/>
</dbReference>
<evidence type="ECO:0000313" key="33">
    <source>
        <dbReference type="Proteomes" id="UP000001307"/>
    </source>
</evidence>
<dbReference type="Proteomes" id="UP000001307">
    <property type="component" value="Unassembled WGS sequence"/>
</dbReference>
<dbReference type="Gene3D" id="1.20.920.20">
    <property type="match status" value="1"/>
</dbReference>
<dbReference type="Gene3D" id="1.10.8.720">
    <property type="entry name" value="Region D6 of dynein motor"/>
    <property type="match status" value="1"/>
</dbReference>
<organism evidence="32">
    <name type="scientific">Oikopleura dioica</name>
    <name type="common">Tunicate</name>
    <dbReference type="NCBI Taxonomy" id="34765"/>
    <lineage>
        <taxon>Eukaryota</taxon>
        <taxon>Metazoa</taxon>
        <taxon>Chordata</taxon>
        <taxon>Tunicata</taxon>
        <taxon>Appendicularia</taxon>
        <taxon>Copelata</taxon>
        <taxon>Oikopleuridae</taxon>
        <taxon>Oikopleura</taxon>
    </lineage>
</organism>
<feature type="coiled-coil region" evidence="20">
    <location>
        <begin position="2767"/>
        <end position="2818"/>
    </location>
</feature>
<dbReference type="Gene3D" id="1.20.140.100">
    <property type="entry name" value="Dynein heavy chain, N-terminal domain 2"/>
    <property type="match status" value="1"/>
</dbReference>
<name>E4X2I5_OIKDI</name>
<dbReference type="FunFam" id="3.40.50.300:FF:000362">
    <property type="entry name" value="Dynein, axonemal, heavy chain 6"/>
    <property type="match status" value="1"/>
</dbReference>
<dbReference type="PANTHER" id="PTHR22878">
    <property type="entry name" value="DYNEIN HEAVY CHAIN 6, AXONEMAL-LIKE-RELATED"/>
    <property type="match status" value="1"/>
</dbReference>
<dbReference type="Pfam" id="PF17857">
    <property type="entry name" value="AAA_lid_1"/>
    <property type="match status" value="1"/>
</dbReference>
<evidence type="ECO:0000259" key="28">
    <source>
        <dbReference type="Pfam" id="PF17852"/>
    </source>
</evidence>
<dbReference type="InterPro" id="IPR041589">
    <property type="entry name" value="DNAH3_AAA_lid_1"/>
</dbReference>
<dbReference type="InterPro" id="IPR043160">
    <property type="entry name" value="Dynein_C_barrel"/>
</dbReference>
<feature type="domain" description="Dynein heavy chain coiled coil stalk" evidence="25">
    <location>
        <begin position="2542"/>
        <end position="2884"/>
    </location>
</feature>
<feature type="domain" description="Dynein heavy chain 3 AAA+ lid" evidence="29">
    <location>
        <begin position="2114"/>
        <end position="2201"/>
    </location>
</feature>
<dbReference type="OrthoDB" id="5593012at2759"/>
<dbReference type="Pfam" id="PF03028">
    <property type="entry name" value="Dynein_heavy"/>
    <property type="match status" value="1"/>
</dbReference>
<evidence type="ECO:0000259" key="29">
    <source>
        <dbReference type="Pfam" id="PF17857"/>
    </source>
</evidence>
<dbReference type="Gene3D" id="1.20.920.30">
    <property type="match status" value="1"/>
</dbReference>
<evidence type="ECO:0000256" key="2">
    <source>
        <dbReference type="ARBA" id="ARBA00004430"/>
    </source>
</evidence>
<dbReference type="Gene3D" id="6.10.140.1060">
    <property type="match status" value="1"/>
</dbReference>
<keyword evidence="14" id="KW-0206">Cytoskeleton</keyword>
<evidence type="ECO:0000256" key="1">
    <source>
        <dbReference type="ARBA" id="ARBA00004230"/>
    </source>
</evidence>
<dbReference type="FunFam" id="1.20.920.20:FF:000006">
    <property type="entry name" value="Dynein, axonemal, heavy chain 6"/>
    <property type="match status" value="1"/>
</dbReference>
<evidence type="ECO:0000256" key="20">
    <source>
        <dbReference type="SAM" id="Coils"/>
    </source>
</evidence>
<dbReference type="InterPro" id="IPR041466">
    <property type="entry name" value="Dynein_AAA5_ext"/>
</dbReference>
<dbReference type="Pfam" id="PF12775">
    <property type="entry name" value="AAA_7"/>
    <property type="match status" value="1"/>
</dbReference>
<evidence type="ECO:0000256" key="15">
    <source>
        <dbReference type="ARBA" id="ARBA00023273"/>
    </source>
</evidence>
<dbReference type="InterPro" id="IPR041658">
    <property type="entry name" value="AAA_lid_11"/>
</dbReference>
<keyword evidence="5" id="KW-0493">Microtubule</keyword>
<evidence type="ECO:0000256" key="16">
    <source>
        <dbReference type="ARBA" id="ARBA00062885"/>
    </source>
</evidence>
<dbReference type="Gene3D" id="3.10.490.20">
    <property type="match status" value="1"/>
</dbReference>
<feature type="coiled-coil region" evidence="20">
    <location>
        <begin position="629"/>
        <end position="689"/>
    </location>
</feature>
<protein>
    <recommendedName>
        <fullName evidence="17">Dynein axonemal heavy chain 7</fullName>
    </recommendedName>
    <alternativeName>
        <fullName evidence="19">Axonemal beta dynein heavy chain 7</fullName>
    </alternativeName>
    <alternativeName>
        <fullName evidence="18">Ciliary dynein heavy chain 7</fullName>
    </alternativeName>
</protein>
<feature type="compositionally biased region" description="Low complexity" evidence="21">
    <location>
        <begin position="15"/>
        <end position="25"/>
    </location>
</feature>
<dbReference type="FunFam" id="3.40.50.300:FF:000223">
    <property type="entry name" value="Dynein heavy chain 3, axonemal"/>
    <property type="match status" value="1"/>
</dbReference>
<evidence type="ECO:0000256" key="21">
    <source>
        <dbReference type="SAM" id="MobiDB-lite"/>
    </source>
</evidence>
<feature type="domain" description="Dynein heavy chain linker" evidence="23">
    <location>
        <begin position="705"/>
        <end position="1105"/>
    </location>
</feature>
<feature type="domain" description="Dynein heavy chain ATP-binding dynein motor region" evidence="27">
    <location>
        <begin position="2914"/>
        <end position="3135"/>
    </location>
</feature>
<dbReference type="GO" id="GO:0005874">
    <property type="term" value="C:microtubule"/>
    <property type="evidence" value="ECO:0007669"/>
    <property type="project" value="UniProtKB-KW"/>
</dbReference>
<accession>E4X2I5</accession>
<evidence type="ECO:0000259" key="25">
    <source>
        <dbReference type="Pfam" id="PF12777"/>
    </source>
</evidence>
<evidence type="ECO:0000256" key="9">
    <source>
        <dbReference type="ARBA" id="ARBA00022846"/>
    </source>
</evidence>
<comment type="subunit">
    <text evidence="16">The dynein complex consists of at least two heavy chains and a number of intermediate and light chains.</text>
</comment>
<dbReference type="GO" id="GO:0005858">
    <property type="term" value="C:axonemal dynein complex"/>
    <property type="evidence" value="ECO:0007669"/>
    <property type="project" value="UniProtKB-ARBA"/>
</dbReference>
<keyword evidence="12" id="KW-0969">Cilium</keyword>
<reference evidence="32" key="1">
    <citation type="journal article" date="2010" name="Science">
        <title>Plasticity of animal genome architecture unmasked by rapid evolution of a pelagic tunicate.</title>
        <authorList>
            <person name="Denoeud F."/>
            <person name="Henriet S."/>
            <person name="Mungpakdee S."/>
            <person name="Aury J.M."/>
            <person name="Da Silva C."/>
            <person name="Brinkmann H."/>
            <person name="Mikhaleva J."/>
            <person name="Olsen L.C."/>
            <person name="Jubin C."/>
            <person name="Canestro C."/>
            <person name="Bouquet J.M."/>
            <person name="Danks G."/>
            <person name="Poulain J."/>
            <person name="Campsteijn C."/>
            <person name="Adamski M."/>
            <person name="Cross I."/>
            <person name="Yadetie F."/>
            <person name="Muffato M."/>
            <person name="Louis A."/>
            <person name="Butcher S."/>
            <person name="Tsagkogeorga G."/>
            <person name="Konrad A."/>
            <person name="Singh S."/>
            <person name="Jensen M.F."/>
            <person name="Cong E.H."/>
            <person name="Eikeseth-Otteraa H."/>
            <person name="Noel B."/>
            <person name="Anthouard V."/>
            <person name="Porcel B.M."/>
            <person name="Kachouri-Lafond R."/>
            <person name="Nishino A."/>
            <person name="Ugolini M."/>
            <person name="Chourrout P."/>
            <person name="Nishida H."/>
            <person name="Aasland R."/>
            <person name="Huzurbazar S."/>
            <person name="Westhof E."/>
            <person name="Delsuc F."/>
            <person name="Lehrach H."/>
            <person name="Reinhardt R."/>
            <person name="Weissenbach J."/>
            <person name="Roy S.W."/>
            <person name="Artiguenave F."/>
            <person name="Postlethwait J.H."/>
            <person name="Manak J.R."/>
            <person name="Thompson E.M."/>
            <person name="Jaillon O."/>
            <person name="Du Pasquier L."/>
            <person name="Boudinot P."/>
            <person name="Liberles D.A."/>
            <person name="Volff J.N."/>
            <person name="Philippe H."/>
            <person name="Lenhard B."/>
            <person name="Roest Crollius H."/>
            <person name="Wincker P."/>
            <person name="Chourrout D."/>
        </authorList>
    </citation>
    <scope>NUCLEOTIDE SEQUENCE [LARGE SCALE GENOMIC DNA]</scope>
</reference>
<evidence type="ECO:0000256" key="14">
    <source>
        <dbReference type="ARBA" id="ARBA00023212"/>
    </source>
</evidence>
<keyword evidence="15" id="KW-0966">Cell projection</keyword>
<dbReference type="FunFam" id="1.10.8.720:FF:000001">
    <property type="entry name" value="dynein heavy chain 7, axonemal"/>
    <property type="match status" value="1"/>
</dbReference>
<dbReference type="InterPro" id="IPR041228">
    <property type="entry name" value="Dynein_C"/>
</dbReference>